<reference evidence="1" key="1">
    <citation type="submission" date="2020-02" db="EMBL/GenBank/DDBJ databases">
        <authorList>
            <person name="Meier V. D."/>
        </authorList>
    </citation>
    <scope>NUCLEOTIDE SEQUENCE</scope>
    <source>
        <strain evidence="1">AVDCRST_MAG13</strain>
    </source>
</reference>
<dbReference type="SUPFAM" id="SSF102198">
    <property type="entry name" value="Putative cyclase"/>
    <property type="match status" value="1"/>
</dbReference>
<dbReference type="Gene3D" id="3.50.30.50">
    <property type="entry name" value="Putative cyclase"/>
    <property type="match status" value="1"/>
</dbReference>
<organism evidence="1">
    <name type="scientific">uncultured Solirubrobacteraceae bacterium</name>
    <dbReference type="NCBI Taxonomy" id="1162706"/>
    <lineage>
        <taxon>Bacteria</taxon>
        <taxon>Bacillati</taxon>
        <taxon>Actinomycetota</taxon>
        <taxon>Thermoleophilia</taxon>
        <taxon>Solirubrobacterales</taxon>
        <taxon>Solirubrobacteraceae</taxon>
        <taxon>environmental samples</taxon>
    </lineage>
</organism>
<dbReference type="GO" id="GO:0019441">
    <property type="term" value="P:L-tryptophan catabolic process to kynurenine"/>
    <property type="evidence" value="ECO:0007669"/>
    <property type="project" value="InterPro"/>
</dbReference>
<dbReference type="AlphaFoldDB" id="A0A6J4TDN3"/>
<sequence>MSTQPTGTLPTTGVPPGRVVDLTHVLLPRKEQYTLEVSRRDERHGPEGDIMSCVYLWSHVGTHVEAPLHFLADGGDTASIELDRLMGPAIVLDFRHKEVNEPIDRDELMAAGPIEVGDRVITMTGRQDQYRTPASHDRPFLTEDAVSWLVEDRQIRCLGTDSSGFEVRGGRESHPNHRIVNQAAVPVLECLTNLTELRTQRIYLIALPWPVVGLDASPVRAIAIEPQDAAGA</sequence>
<keyword evidence="1" id="KW-0067">ATP-binding</keyword>
<accession>A0A6J4TDN3</accession>
<dbReference type="GO" id="GO:0005524">
    <property type="term" value="F:ATP binding"/>
    <property type="evidence" value="ECO:0007669"/>
    <property type="project" value="UniProtKB-KW"/>
</dbReference>
<dbReference type="PANTHER" id="PTHR31118:SF12">
    <property type="entry name" value="CYCLASE-LIKE PROTEIN 2"/>
    <property type="match status" value="1"/>
</dbReference>
<protein>
    <submittedName>
        <fullName evidence="1">Phosphate transport ATP-binding protein PstB</fullName>
    </submittedName>
</protein>
<proteinExistence type="predicted"/>
<evidence type="ECO:0000313" key="1">
    <source>
        <dbReference type="EMBL" id="CAA9520663.1"/>
    </source>
</evidence>
<dbReference type="InterPro" id="IPR007325">
    <property type="entry name" value="KFase/CYL"/>
</dbReference>
<name>A0A6J4TDN3_9ACTN</name>
<dbReference type="EMBL" id="CADCVO010000533">
    <property type="protein sequence ID" value="CAA9520663.1"/>
    <property type="molecule type" value="Genomic_DNA"/>
</dbReference>
<dbReference type="PANTHER" id="PTHR31118">
    <property type="entry name" value="CYCLASE-LIKE PROTEIN 2"/>
    <property type="match status" value="1"/>
</dbReference>
<gene>
    <name evidence="1" type="ORF">AVDCRST_MAG13-3357</name>
</gene>
<dbReference type="InterPro" id="IPR037175">
    <property type="entry name" value="KFase_sf"/>
</dbReference>
<dbReference type="GO" id="GO:0004061">
    <property type="term" value="F:arylformamidase activity"/>
    <property type="evidence" value="ECO:0007669"/>
    <property type="project" value="InterPro"/>
</dbReference>
<dbReference type="Pfam" id="PF04199">
    <property type="entry name" value="Cyclase"/>
    <property type="match status" value="1"/>
</dbReference>
<keyword evidence="1" id="KW-0547">Nucleotide-binding</keyword>